<dbReference type="InterPro" id="IPR036388">
    <property type="entry name" value="WH-like_DNA-bd_sf"/>
</dbReference>
<dbReference type="Proteomes" id="UP001501490">
    <property type="component" value="Unassembled WGS sequence"/>
</dbReference>
<sequence length="139" mass="14961">MPPDPDPLVDALVRTAYDVMRVVTRVAASHDVSVTQMRVLGILRDREPRLSELADYLGLDKSSISGLVDRAVRRGLLARRPDQEDGRASRVLLTAAGRDLARSAAGQVADGIEPLVAHLTRSERATLARLFAPDPTAAG</sequence>
<evidence type="ECO:0000313" key="2">
    <source>
        <dbReference type="EMBL" id="GAA3606552.1"/>
    </source>
</evidence>
<accession>A0ABP6ZEJ1</accession>
<feature type="domain" description="HTH marR-type" evidence="1">
    <location>
        <begin position="5"/>
        <end position="136"/>
    </location>
</feature>
<dbReference type="InterPro" id="IPR039422">
    <property type="entry name" value="MarR/SlyA-like"/>
</dbReference>
<comment type="caution">
    <text evidence="2">The sequence shown here is derived from an EMBL/GenBank/DDBJ whole genome shotgun (WGS) entry which is preliminary data.</text>
</comment>
<organism evidence="2 3">
    <name type="scientific">Microlunatus ginsengisoli</name>
    <dbReference type="NCBI Taxonomy" id="363863"/>
    <lineage>
        <taxon>Bacteria</taxon>
        <taxon>Bacillati</taxon>
        <taxon>Actinomycetota</taxon>
        <taxon>Actinomycetes</taxon>
        <taxon>Propionibacteriales</taxon>
        <taxon>Propionibacteriaceae</taxon>
        <taxon>Microlunatus</taxon>
    </lineage>
</organism>
<name>A0ABP6ZEJ1_9ACTN</name>
<dbReference type="PROSITE" id="PS50995">
    <property type="entry name" value="HTH_MARR_2"/>
    <property type="match status" value="1"/>
</dbReference>
<dbReference type="PRINTS" id="PR00598">
    <property type="entry name" value="HTHMARR"/>
</dbReference>
<reference evidence="3" key="1">
    <citation type="journal article" date="2019" name="Int. J. Syst. Evol. Microbiol.">
        <title>The Global Catalogue of Microorganisms (GCM) 10K type strain sequencing project: providing services to taxonomists for standard genome sequencing and annotation.</title>
        <authorList>
            <consortium name="The Broad Institute Genomics Platform"/>
            <consortium name="The Broad Institute Genome Sequencing Center for Infectious Disease"/>
            <person name="Wu L."/>
            <person name="Ma J."/>
        </authorList>
    </citation>
    <scope>NUCLEOTIDE SEQUENCE [LARGE SCALE GENOMIC DNA]</scope>
    <source>
        <strain evidence="3">JCM 16929</strain>
    </source>
</reference>
<dbReference type="InterPro" id="IPR036390">
    <property type="entry name" value="WH_DNA-bd_sf"/>
</dbReference>
<proteinExistence type="predicted"/>
<keyword evidence="3" id="KW-1185">Reference proteome</keyword>
<dbReference type="InterPro" id="IPR000835">
    <property type="entry name" value="HTH_MarR-typ"/>
</dbReference>
<dbReference type="PANTHER" id="PTHR33164:SF43">
    <property type="entry name" value="HTH-TYPE TRANSCRIPTIONAL REPRESSOR YETL"/>
    <property type="match status" value="1"/>
</dbReference>
<gene>
    <name evidence="2" type="ORF">GCM10022236_05520</name>
</gene>
<evidence type="ECO:0000313" key="3">
    <source>
        <dbReference type="Proteomes" id="UP001501490"/>
    </source>
</evidence>
<dbReference type="Pfam" id="PF12802">
    <property type="entry name" value="MarR_2"/>
    <property type="match status" value="1"/>
</dbReference>
<dbReference type="SUPFAM" id="SSF46785">
    <property type="entry name" value="Winged helix' DNA-binding domain"/>
    <property type="match status" value="1"/>
</dbReference>
<evidence type="ECO:0000259" key="1">
    <source>
        <dbReference type="PROSITE" id="PS50995"/>
    </source>
</evidence>
<dbReference type="PANTHER" id="PTHR33164">
    <property type="entry name" value="TRANSCRIPTIONAL REGULATOR, MARR FAMILY"/>
    <property type="match status" value="1"/>
</dbReference>
<protein>
    <submittedName>
        <fullName evidence="2">MarR family transcriptional regulator</fullName>
    </submittedName>
</protein>
<dbReference type="RefSeq" id="WP_344801552.1">
    <property type="nucleotide sequence ID" value="NZ_BAABAB010000005.1"/>
</dbReference>
<dbReference type="Gene3D" id="1.10.10.10">
    <property type="entry name" value="Winged helix-like DNA-binding domain superfamily/Winged helix DNA-binding domain"/>
    <property type="match status" value="1"/>
</dbReference>
<dbReference type="EMBL" id="BAABAB010000005">
    <property type="protein sequence ID" value="GAA3606552.1"/>
    <property type="molecule type" value="Genomic_DNA"/>
</dbReference>
<dbReference type="SMART" id="SM00347">
    <property type="entry name" value="HTH_MARR"/>
    <property type="match status" value="1"/>
</dbReference>